<proteinExistence type="predicted"/>
<organism evidence="2 3">
    <name type="scientific">Salmonella enterica I</name>
    <dbReference type="NCBI Taxonomy" id="59201"/>
    <lineage>
        <taxon>Bacteria</taxon>
        <taxon>Pseudomonadati</taxon>
        <taxon>Pseudomonadota</taxon>
        <taxon>Gammaproteobacteria</taxon>
        <taxon>Enterobacterales</taxon>
        <taxon>Enterobacteriaceae</taxon>
        <taxon>Salmonella</taxon>
    </lineage>
</organism>
<feature type="region of interest" description="Disordered" evidence="1">
    <location>
        <begin position="88"/>
        <end position="123"/>
    </location>
</feature>
<dbReference type="PANTHER" id="PTHR37951:SF1">
    <property type="entry name" value="TYPE VI SECRETION SYSTEM COMPONENT TSSA1"/>
    <property type="match status" value="1"/>
</dbReference>
<dbReference type="InterPro" id="IPR017740">
    <property type="entry name" value="TssA-like"/>
</dbReference>
<accession>A0A379WZ71</accession>
<evidence type="ECO:0000313" key="3">
    <source>
        <dbReference type="Proteomes" id="UP000254712"/>
    </source>
</evidence>
<evidence type="ECO:0000256" key="1">
    <source>
        <dbReference type="SAM" id="MobiDB-lite"/>
    </source>
</evidence>
<dbReference type="AlphaFoldDB" id="A0A379WZ71"/>
<sequence>MLTQLAELSVIWSDALHPQLLTGEGASAESIEDAALARSNALAALLDHEGVMADIRGITLSNSAALRLQVRDVERALSAPARLMRWPRIRPPATGRPRSPWGITAGGVSRSAGKRRTPASVGA</sequence>
<protein>
    <submittedName>
        <fullName evidence="2">ImpA-related N- family protein</fullName>
    </submittedName>
</protein>
<name>A0A379WZ71_SALET</name>
<dbReference type="Proteomes" id="UP000254712">
    <property type="component" value="Unassembled WGS sequence"/>
</dbReference>
<evidence type="ECO:0000313" key="2">
    <source>
        <dbReference type="EMBL" id="SUH39415.1"/>
    </source>
</evidence>
<dbReference type="PANTHER" id="PTHR37951">
    <property type="entry name" value="CYTOPLASMIC PROTEIN-RELATED"/>
    <property type="match status" value="1"/>
</dbReference>
<gene>
    <name evidence="2" type="ORF">NCTC8261_05770</name>
</gene>
<dbReference type="EMBL" id="UGXT01000002">
    <property type="protein sequence ID" value="SUH39415.1"/>
    <property type="molecule type" value="Genomic_DNA"/>
</dbReference>
<reference evidence="2 3" key="1">
    <citation type="submission" date="2018-06" db="EMBL/GenBank/DDBJ databases">
        <authorList>
            <consortium name="Pathogen Informatics"/>
            <person name="Doyle S."/>
        </authorList>
    </citation>
    <scope>NUCLEOTIDE SEQUENCE [LARGE SCALE GENOMIC DNA]</scope>
    <source>
        <strain evidence="2 3">NCTC8261</strain>
    </source>
</reference>